<protein>
    <submittedName>
        <fullName evidence="2">Uncharacterized protein</fullName>
    </submittedName>
</protein>
<feature type="region of interest" description="Disordered" evidence="1">
    <location>
        <begin position="1"/>
        <end position="33"/>
    </location>
</feature>
<evidence type="ECO:0000313" key="2">
    <source>
        <dbReference type="EMBL" id="KHJ94328.1"/>
    </source>
</evidence>
<accession>A0A0B1T9U0</accession>
<dbReference type="EMBL" id="KN550369">
    <property type="protein sequence ID" value="KHJ94328.1"/>
    <property type="molecule type" value="Genomic_DNA"/>
</dbReference>
<dbReference type="AlphaFoldDB" id="A0A0B1T9U0"/>
<proteinExistence type="predicted"/>
<keyword evidence="3" id="KW-1185">Reference proteome</keyword>
<reference evidence="2 3" key="1">
    <citation type="submission" date="2014-03" db="EMBL/GenBank/DDBJ databases">
        <title>Draft genome of the hookworm Oesophagostomum dentatum.</title>
        <authorList>
            <person name="Mitreva M."/>
        </authorList>
    </citation>
    <scope>NUCLEOTIDE SEQUENCE [LARGE SCALE GENOMIC DNA]</scope>
    <source>
        <strain evidence="2 3">OD-Hann</strain>
    </source>
</reference>
<evidence type="ECO:0000313" key="3">
    <source>
        <dbReference type="Proteomes" id="UP000053660"/>
    </source>
</evidence>
<name>A0A0B1T9U0_OESDE</name>
<organism evidence="2 3">
    <name type="scientific">Oesophagostomum dentatum</name>
    <name type="common">Nodular worm</name>
    <dbReference type="NCBI Taxonomy" id="61180"/>
    <lineage>
        <taxon>Eukaryota</taxon>
        <taxon>Metazoa</taxon>
        <taxon>Ecdysozoa</taxon>
        <taxon>Nematoda</taxon>
        <taxon>Chromadorea</taxon>
        <taxon>Rhabditida</taxon>
        <taxon>Rhabditina</taxon>
        <taxon>Rhabditomorpha</taxon>
        <taxon>Strongyloidea</taxon>
        <taxon>Strongylidae</taxon>
        <taxon>Oesophagostomum</taxon>
    </lineage>
</organism>
<sequence>MENVYKFTTESVAEDTSASAKEDHTPSPPTLLT</sequence>
<gene>
    <name evidence="2" type="ORF">OESDEN_05742</name>
</gene>
<dbReference type="Proteomes" id="UP000053660">
    <property type="component" value="Unassembled WGS sequence"/>
</dbReference>
<feature type="compositionally biased region" description="Polar residues" evidence="1">
    <location>
        <begin position="1"/>
        <end position="19"/>
    </location>
</feature>
<evidence type="ECO:0000256" key="1">
    <source>
        <dbReference type="SAM" id="MobiDB-lite"/>
    </source>
</evidence>